<keyword evidence="2" id="KW-0813">Transport</keyword>
<dbReference type="Gene3D" id="1.10.760.10">
    <property type="entry name" value="Cytochrome c-like domain"/>
    <property type="match status" value="2"/>
</dbReference>
<dbReference type="InterPro" id="IPR036909">
    <property type="entry name" value="Cyt_c-like_dom_sf"/>
</dbReference>
<dbReference type="GO" id="GO:0005506">
    <property type="term" value="F:iron ion binding"/>
    <property type="evidence" value="ECO:0007669"/>
    <property type="project" value="InterPro"/>
</dbReference>
<evidence type="ECO:0000256" key="10">
    <source>
        <dbReference type="SAM" id="SignalP"/>
    </source>
</evidence>
<dbReference type="OrthoDB" id="9773456at2"/>
<evidence type="ECO:0000256" key="4">
    <source>
        <dbReference type="ARBA" id="ARBA00022723"/>
    </source>
</evidence>
<keyword evidence="13" id="KW-1185">Reference proteome</keyword>
<dbReference type="InterPro" id="IPR009056">
    <property type="entry name" value="Cyt_c-like_dom"/>
</dbReference>
<evidence type="ECO:0000256" key="5">
    <source>
        <dbReference type="ARBA" id="ARBA00022764"/>
    </source>
</evidence>
<evidence type="ECO:0000256" key="1">
    <source>
        <dbReference type="ARBA" id="ARBA00004418"/>
    </source>
</evidence>
<keyword evidence="6" id="KW-0249">Electron transport</keyword>
<dbReference type="InterPro" id="IPR050597">
    <property type="entry name" value="Cytochrome_c_Oxidase_Subunit"/>
</dbReference>
<feature type="signal peptide" evidence="10">
    <location>
        <begin position="1"/>
        <end position="30"/>
    </location>
</feature>
<organism evidence="12 13">
    <name type="scientific">Rheinheimera riviphila</name>
    <dbReference type="NCBI Taxonomy" id="1834037"/>
    <lineage>
        <taxon>Bacteria</taxon>
        <taxon>Pseudomonadati</taxon>
        <taxon>Pseudomonadota</taxon>
        <taxon>Gammaproteobacteria</taxon>
        <taxon>Chromatiales</taxon>
        <taxon>Chromatiaceae</taxon>
        <taxon>Rheinheimera</taxon>
    </lineage>
</organism>
<dbReference type="InterPro" id="IPR024167">
    <property type="entry name" value="Cytochrome_c4-like"/>
</dbReference>
<feature type="binding site" description="axial binding residue" evidence="9">
    <location>
        <position position="40"/>
    </location>
    <ligand>
        <name>heme c</name>
        <dbReference type="ChEBI" id="CHEBI:61717"/>
        <label>1</label>
    </ligand>
    <ligandPart>
        <name>Fe</name>
        <dbReference type="ChEBI" id="CHEBI:18248"/>
    </ligandPart>
</feature>
<evidence type="ECO:0000256" key="8">
    <source>
        <dbReference type="PIRSR" id="PIRSR000005-1"/>
    </source>
</evidence>
<keyword evidence="3 8" id="KW-0349">Heme</keyword>
<dbReference type="PROSITE" id="PS51007">
    <property type="entry name" value="CYTC"/>
    <property type="match status" value="2"/>
</dbReference>
<comment type="caution">
    <text evidence="12">The sequence shown here is derived from an EMBL/GenBank/DDBJ whole genome shotgun (WGS) entry which is preliminary data.</text>
</comment>
<evidence type="ECO:0000256" key="3">
    <source>
        <dbReference type="ARBA" id="ARBA00022617"/>
    </source>
</evidence>
<evidence type="ECO:0000259" key="11">
    <source>
        <dbReference type="PROSITE" id="PS51007"/>
    </source>
</evidence>
<dbReference type="Proteomes" id="UP000283077">
    <property type="component" value="Unassembled WGS sequence"/>
</dbReference>
<comment type="PTM">
    <text evidence="8">Binds 2 heme c groups covalently per subunit.</text>
</comment>
<keyword evidence="7 9" id="KW-0408">Iron</keyword>
<dbReference type="PANTHER" id="PTHR33751:SF9">
    <property type="entry name" value="CYTOCHROME C4"/>
    <property type="match status" value="1"/>
</dbReference>
<dbReference type="PIRSF" id="PIRSF000005">
    <property type="entry name" value="Cytochrome_c4"/>
    <property type="match status" value="1"/>
</dbReference>
<dbReference type="GO" id="GO:0042597">
    <property type="term" value="C:periplasmic space"/>
    <property type="evidence" value="ECO:0007669"/>
    <property type="project" value="UniProtKB-SubCell"/>
</dbReference>
<name>A0A437QM43_9GAMM</name>
<accession>A0A437QM43</accession>
<dbReference type="GO" id="GO:0020037">
    <property type="term" value="F:heme binding"/>
    <property type="evidence" value="ECO:0007669"/>
    <property type="project" value="InterPro"/>
</dbReference>
<feature type="binding site" description="covalent" evidence="8">
    <location>
        <position position="137"/>
    </location>
    <ligand>
        <name>heme c</name>
        <dbReference type="ChEBI" id="CHEBI:61717"/>
        <label>2</label>
    </ligand>
</feature>
<evidence type="ECO:0000256" key="6">
    <source>
        <dbReference type="ARBA" id="ARBA00022982"/>
    </source>
</evidence>
<dbReference type="RefSeq" id="WP_127699717.1">
    <property type="nucleotide sequence ID" value="NZ_SACS01000014.1"/>
</dbReference>
<dbReference type="AlphaFoldDB" id="A0A437QM43"/>
<keyword evidence="4 9" id="KW-0479">Metal-binding</keyword>
<keyword evidence="5" id="KW-0574">Periplasm</keyword>
<proteinExistence type="predicted"/>
<feature type="chain" id="PRO_5019060881" evidence="10">
    <location>
        <begin position="31"/>
        <end position="212"/>
    </location>
</feature>
<feature type="binding site" description="axial binding residue" evidence="9">
    <location>
        <position position="85"/>
    </location>
    <ligand>
        <name>heme c</name>
        <dbReference type="ChEBI" id="CHEBI:61717"/>
        <label>1</label>
    </ligand>
    <ligandPart>
        <name>Fe</name>
        <dbReference type="ChEBI" id="CHEBI:18248"/>
    </ligandPart>
</feature>
<sequence>MRKLKTLKKSSSALFLLSLLLLLPVQWAVAATADTCNACHAAAVRKASKAPQLAGQSASYLKKQLLQFQLGERGAAANDMTGQQMAVMAKTLTAAEIETLAIFYSQQTAVAEPVTGSNASNDAVQLDQGRRLYIGSCGACHGAKAEGNPALNAPVLQMLGKDYLQLQVRHFRDGVRGVSKTDKPGRQMALMSRELSDADIEAVAAYIGAELP</sequence>
<dbReference type="EMBL" id="SACS01000014">
    <property type="protein sequence ID" value="RVU35575.1"/>
    <property type="molecule type" value="Genomic_DNA"/>
</dbReference>
<dbReference type="Pfam" id="PF00034">
    <property type="entry name" value="Cytochrom_C"/>
    <property type="match status" value="2"/>
</dbReference>
<dbReference type="PANTHER" id="PTHR33751">
    <property type="entry name" value="CBB3-TYPE CYTOCHROME C OXIDASE SUBUNIT FIXP"/>
    <property type="match status" value="1"/>
</dbReference>
<evidence type="ECO:0000313" key="12">
    <source>
        <dbReference type="EMBL" id="RVU35575.1"/>
    </source>
</evidence>
<feature type="binding site" description="covalent" evidence="8">
    <location>
        <position position="36"/>
    </location>
    <ligand>
        <name>heme c</name>
        <dbReference type="ChEBI" id="CHEBI:61717"/>
        <label>1</label>
    </ligand>
</feature>
<feature type="domain" description="Cytochrome c" evidence="11">
    <location>
        <begin position="6"/>
        <end position="108"/>
    </location>
</feature>
<evidence type="ECO:0000256" key="9">
    <source>
        <dbReference type="PIRSR" id="PIRSR000005-2"/>
    </source>
</evidence>
<feature type="binding site" description="axial binding residue" evidence="9">
    <location>
        <position position="188"/>
    </location>
    <ligand>
        <name>heme c</name>
        <dbReference type="ChEBI" id="CHEBI:61717"/>
        <label>2</label>
    </ligand>
    <ligandPart>
        <name>Fe</name>
        <dbReference type="ChEBI" id="CHEBI:18248"/>
    </ligandPart>
</feature>
<dbReference type="GO" id="GO:0009055">
    <property type="term" value="F:electron transfer activity"/>
    <property type="evidence" value="ECO:0007669"/>
    <property type="project" value="InterPro"/>
</dbReference>
<reference evidence="12 13" key="1">
    <citation type="submission" date="2019-01" db="EMBL/GenBank/DDBJ databases">
        <authorList>
            <person name="Chen W.-M."/>
        </authorList>
    </citation>
    <scope>NUCLEOTIDE SEQUENCE [LARGE SCALE GENOMIC DNA]</scope>
    <source>
        <strain evidence="12 13">KYPC3</strain>
    </source>
</reference>
<feature type="binding site" description="covalent" evidence="8">
    <location>
        <position position="140"/>
    </location>
    <ligand>
        <name>heme c</name>
        <dbReference type="ChEBI" id="CHEBI:61717"/>
        <label>2</label>
    </ligand>
</feature>
<evidence type="ECO:0000256" key="7">
    <source>
        <dbReference type="ARBA" id="ARBA00023004"/>
    </source>
</evidence>
<comment type="subcellular location">
    <subcellularLocation>
        <location evidence="1">Periplasm</location>
    </subcellularLocation>
</comment>
<feature type="domain" description="Cytochrome c" evidence="11">
    <location>
        <begin position="124"/>
        <end position="211"/>
    </location>
</feature>
<gene>
    <name evidence="12" type="ORF">EOE67_13350</name>
</gene>
<evidence type="ECO:0000313" key="13">
    <source>
        <dbReference type="Proteomes" id="UP000283077"/>
    </source>
</evidence>
<keyword evidence="10" id="KW-0732">Signal</keyword>
<protein>
    <submittedName>
        <fullName evidence="12">C-type cytochrome</fullName>
    </submittedName>
</protein>
<feature type="binding site" description="axial binding residue" evidence="9">
    <location>
        <position position="141"/>
    </location>
    <ligand>
        <name>heme c</name>
        <dbReference type="ChEBI" id="CHEBI:61717"/>
        <label>2</label>
    </ligand>
    <ligandPart>
        <name>Fe</name>
        <dbReference type="ChEBI" id="CHEBI:18248"/>
    </ligandPart>
</feature>
<dbReference type="SUPFAM" id="SSF46626">
    <property type="entry name" value="Cytochrome c"/>
    <property type="match status" value="2"/>
</dbReference>
<evidence type="ECO:0000256" key="2">
    <source>
        <dbReference type="ARBA" id="ARBA00022448"/>
    </source>
</evidence>
<feature type="binding site" description="covalent" evidence="8">
    <location>
        <position position="39"/>
    </location>
    <ligand>
        <name>heme c</name>
        <dbReference type="ChEBI" id="CHEBI:61717"/>
        <label>1</label>
    </ligand>
</feature>